<evidence type="ECO:0000256" key="7">
    <source>
        <dbReference type="ARBA" id="ARBA00035249"/>
    </source>
</evidence>
<dbReference type="PANTHER" id="PTHR46685">
    <property type="entry name" value="28S RIBOSOMAL PROTEIN S15, MITOCHONDRIAL"/>
    <property type="match status" value="1"/>
</dbReference>
<dbReference type="AlphaFoldDB" id="A0A1B0CSQ2"/>
<evidence type="ECO:0000256" key="1">
    <source>
        <dbReference type="ARBA" id="ARBA00004173"/>
    </source>
</evidence>
<dbReference type="GO" id="GO:0003723">
    <property type="term" value="F:RNA binding"/>
    <property type="evidence" value="ECO:0007669"/>
    <property type="project" value="TreeGrafter"/>
</dbReference>
<evidence type="ECO:0000256" key="6">
    <source>
        <dbReference type="ARBA" id="ARBA00023274"/>
    </source>
</evidence>
<dbReference type="EMBL" id="GITU01005569">
    <property type="protein sequence ID" value="MBC1174272.1"/>
    <property type="molecule type" value="Transcribed_RNA"/>
</dbReference>
<evidence type="ECO:0000256" key="3">
    <source>
        <dbReference type="ARBA" id="ARBA00022946"/>
    </source>
</evidence>
<dbReference type="InterPro" id="IPR000589">
    <property type="entry name" value="Ribosomal_uS15"/>
</dbReference>
<evidence type="ECO:0000313" key="11">
    <source>
        <dbReference type="Proteomes" id="UP000092461"/>
    </source>
</evidence>
<dbReference type="SMART" id="SM01387">
    <property type="entry name" value="Ribosomal_S15"/>
    <property type="match status" value="1"/>
</dbReference>
<evidence type="ECO:0000256" key="2">
    <source>
        <dbReference type="ARBA" id="ARBA00008434"/>
    </source>
</evidence>
<proteinExistence type="inferred from homology"/>
<keyword evidence="4 9" id="KW-0689">Ribosomal protein</keyword>
<dbReference type="InterPro" id="IPR009068">
    <property type="entry name" value="uS15_NS1_RNA-bd_sf"/>
</dbReference>
<evidence type="ECO:0000256" key="5">
    <source>
        <dbReference type="ARBA" id="ARBA00023128"/>
    </source>
</evidence>
<keyword evidence="6" id="KW-0687">Ribonucleoprotein</keyword>
<sequence length="320" mass="38416">MSFVRKILPLPGSFRLVVRHYAFKPEVPIKWVRPEKICCTRPERSGDMVGSPSVDVTLPVVEYQDCKLLETADEEVRKLFTLESFPAKKTAHYLRGNMKAEVQRHALDIGSMEARIADQTARIRRLQDIALQHPRNRKLKVFLKELIEKRTSYLGILRRWDYRRFEWLLDRLDLIYKPQPHEIPLVGRKYAIRKLTDKHCEDIREKKLTDYRQHLESQQIDFLKRKIENLQFILKEQEELKIPQTLTDKHCEDIREKKLTDYRQHLESQQIDFLKRKIENLQFILKEQEELKIPQTVTPEQIEETQKKLEEVQQRQAQKQ</sequence>
<keyword evidence="3" id="KW-0809">Transit peptide</keyword>
<dbReference type="GO" id="GO:0003735">
    <property type="term" value="F:structural constituent of ribosome"/>
    <property type="evidence" value="ECO:0007669"/>
    <property type="project" value="InterPro"/>
</dbReference>
<keyword evidence="11" id="KW-1185">Reference proteome</keyword>
<dbReference type="EMBL" id="AJWK01026376">
    <property type="status" value="NOT_ANNOTATED_CDS"/>
    <property type="molecule type" value="Genomic_DNA"/>
</dbReference>
<dbReference type="SUPFAM" id="SSF47060">
    <property type="entry name" value="S15/NS1 RNA-binding domain"/>
    <property type="match status" value="1"/>
</dbReference>
<protein>
    <recommendedName>
        <fullName evidence="7">Small ribosomal subunit protein uS15m</fullName>
    </recommendedName>
    <alternativeName>
        <fullName evidence="8">28S ribosomal protein S15, mitochondrial</fullName>
    </alternativeName>
</protein>
<name>A0A1B0CSQ2_LUTLO</name>
<comment type="similarity">
    <text evidence="2">Belongs to the universal ribosomal protein uS15 family.</text>
</comment>
<keyword evidence="5" id="KW-0496">Mitochondrion</keyword>
<evidence type="ECO:0000313" key="10">
    <source>
        <dbReference type="EnsemblMetazoa" id="LLOJ007901-PA"/>
    </source>
</evidence>
<dbReference type="PANTHER" id="PTHR46685:SF1">
    <property type="entry name" value="SMALL RIBOSOMAL SUBUNIT PROTEIN US15M"/>
    <property type="match status" value="1"/>
</dbReference>
<organism evidence="10 11">
    <name type="scientific">Lutzomyia longipalpis</name>
    <name type="common">Sand fly</name>
    <dbReference type="NCBI Taxonomy" id="7200"/>
    <lineage>
        <taxon>Eukaryota</taxon>
        <taxon>Metazoa</taxon>
        <taxon>Ecdysozoa</taxon>
        <taxon>Arthropoda</taxon>
        <taxon>Hexapoda</taxon>
        <taxon>Insecta</taxon>
        <taxon>Pterygota</taxon>
        <taxon>Neoptera</taxon>
        <taxon>Endopterygota</taxon>
        <taxon>Diptera</taxon>
        <taxon>Nematocera</taxon>
        <taxon>Psychodoidea</taxon>
        <taxon>Psychodidae</taxon>
        <taxon>Lutzomyia</taxon>
        <taxon>Lutzomyia</taxon>
    </lineage>
</organism>
<dbReference type="Gene3D" id="1.10.287.10">
    <property type="entry name" value="S15/NS1, RNA-binding"/>
    <property type="match status" value="1"/>
</dbReference>
<dbReference type="Proteomes" id="UP000092461">
    <property type="component" value="Unassembled WGS sequence"/>
</dbReference>
<dbReference type="EMBL" id="AJWK01026377">
    <property type="status" value="NOT_ANNOTATED_CDS"/>
    <property type="molecule type" value="Genomic_DNA"/>
</dbReference>
<dbReference type="InterPro" id="IPR052137">
    <property type="entry name" value="uS15_ribosomal"/>
</dbReference>
<evidence type="ECO:0000313" key="9">
    <source>
        <dbReference type="EMBL" id="MBC1174272.1"/>
    </source>
</evidence>
<dbReference type="GO" id="GO:0005763">
    <property type="term" value="C:mitochondrial small ribosomal subunit"/>
    <property type="evidence" value="ECO:0007669"/>
    <property type="project" value="TreeGrafter"/>
</dbReference>
<reference evidence="9" key="2">
    <citation type="journal article" date="2020" name="BMC">
        <title>Leishmania infection induces a limited differential gene expression in the sand fly midgut.</title>
        <authorList>
            <person name="Coutinho-Abreu I.V."/>
            <person name="Serafim T.D."/>
            <person name="Meneses C."/>
            <person name="Kamhawi S."/>
            <person name="Oliveira F."/>
            <person name="Valenzuela J.G."/>
        </authorList>
    </citation>
    <scope>NUCLEOTIDE SEQUENCE</scope>
    <source>
        <strain evidence="9">Jacobina</strain>
        <tissue evidence="9">Midgut</tissue>
    </source>
</reference>
<evidence type="ECO:0000256" key="4">
    <source>
        <dbReference type="ARBA" id="ARBA00022980"/>
    </source>
</evidence>
<dbReference type="GO" id="GO:0032543">
    <property type="term" value="P:mitochondrial translation"/>
    <property type="evidence" value="ECO:0007669"/>
    <property type="project" value="TreeGrafter"/>
</dbReference>
<dbReference type="EnsemblMetazoa" id="LLOJ007901-RA">
    <property type="protein sequence ID" value="LLOJ007901-PA"/>
    <property type="gene ID" value="LLOJ007901"/>
</dbReference>
<dbReference type="VEuPathDB" id="VectorBase:LLOJ007901"/>
<reference evidence="10" key="3">
    <citation type="submission" date="2020-05" db="UniProtKB">
        <authorList>
            <consortium name="EnsemblMetazoa"/>
        </authorList>
    </citation>
    <scope>IDENTIFICATION</scope>
    <source>
        <strain evidence="10">Jacobina</strain>
    </source>
</reference>
<accession>A0A1B0CSQ2</accession>
<reference evidence="11" key="1">
    <citation type="submission" date="2012-05" db="EMBL/GenBank/DDBJ databases">
        <title>Whole Genome Assembly of Lutzomyia longipalpis.</title>
        <authorList>
            <person name="Richards S."/>
            <person name="Qu C."/>
            <person name="Dillon R."/>
            <person name="Worley K."/>
            <person name="Scherer S."/>
            <person name="Batterton M."/>
            <person name="Taylor A."/>
            <person name="Hawes A."/>
            <person name="Hernandez B."/>
            <person name="Kovar C."/>
            <person name="Mandapat C."/>
            <person name="Pham C."/>
            <person name="Qu C."/>
            <person name="Jing C."/>
            <person name="Bess C."/>
            <person name="Bandaranaike D."/>
            <person name="Ngo D."/>
            <person name="Ongeri F."/>
            <person name="Arias F."/>
            <person name="Lara F."/>
            <person name="Weissenberger G."/>
            <person name="Kamau G."/>
            <person name="Han H."/>
            <person name="Shen H."/>
            <person name="Dinh H."/>
            <person name="Khalil I."/>
            <person name="Jones J."/>
            <person name="Shafer J."/>
            <person name="Jayaseelan J."/>
            <person name="Quiroz J."/>
            <person name="Blankenburg K."/>
            <person name="Nguyen L."/>
            <person name="Jackson L."/>
            <person name="Francisco L."/>
            <person name="Tang L.-Y."/>
            <person name="Pu L.-L."/>
            <person name="Perales L."/>
            <person name="Lorensuhewa L."/>
            <person name="Munidasa M."/>
            <person name="Coyle M."/>
            <person name="Taylor M."/>
            <person name="Puazo M."/>
            <person name="Firestine M."/>
            <person name="Scheel M."/>
            <person name="Javaid M."/>
            <person name="Wang M."/>
            <person name="Li M."/>
            <person name="Tabassum N."/>
            <person name="Saada N."/>
            <person name="Osuji N."/>
            <person name="Aqrawi P."/>
            <person name="Fu Q."/>
            <person name="Thornton R."/>
            <person name="Raj R."/>
            <person name="Goodspeed R."/>
            <person name="Mata R."/>
            <person name="Najjar R."/>
            <person name="Gubbala S."/>
            <person name="Lee S."/>
            <person name="Denson S."/>
            <person name="Patil S."/>
            <person name="Macmil S."/>
            <person name="Qi S."/>
            <person name="Matskevitch T."/>
            <person name="Palculict T."/>
            <person name="Mathew T."/>
            <person name="Vee V."/>
            <person name="Velamala V."/>
            <person name="Korchina V."/>
            <person name="Cai W."/>
            <person name="Liu W."/>
            <person name="Dai W."/>
            <person name="Zou X."/>
            <person name="Zhu Y."/>
            <person name="Zhang Y."/>
            <person name="Wu Y.-Q."/>
            <person name="Xin Y."/>
            <person name="Nazarath L."/>
            <person name="Kovar C."/>
            <person name="Han Y."/>
            <person name="Muzny D."/>
            <person name="Gibbs R."/>
        </authorList>
    </citation>
    <scope>NUCLEOTIDE SEQUENCE [LARGE SCALE GENOMIC DNA]</scope>
    <source>
        <strain evidence="11">Jacobina</strain>
    </source>
</reference>
<comment type="subcellular location">
    <subcellularLocation>
        <location evidence="1">Mitochondrion</location>
    </subcellularLocation>
</comment>
<dbReference type="Pfam" id="PF00312">
    <property type="entry name" value="Ribosomal_S15"/>
    <property type="match status" value="1"/>
</dbReference>
<dbReference type="VEuPathDB" id="VectorBase:LLONM1_002159"/>
<evidence type="ECO:0000256" key="8">
    <source>
        <dbReference type="ARBA" id="ARBA00035528"/>
    </source>
</evidence>